<evidence type="ECO:0000259" key="7">
    <source>
        <dbReference type="PROSITE" id="PS50011"/>
    </source>
</evidence>
<reference evidence="8 9" key="1">
    <citation type="submission" date="2018-08" db="EMBL/GenBank/DDBJ databases">
        <title>Genome and evolution of the arbuscular mycorrhizal fungus Diversispora epigaea (formerly Glomus versiforme) and its bacterial endosymbionts.</title>
        <authorList>
            <person name="Sun X."/>
            <person name="Fei Z."/>
            <person name="Harrison M."/>
        </authorList>
    </citation>
    <scope>NUCLEOTIDE SEQUENCE [LARGE SCALE GENOMIC DNA]</scope>
    <source>
        <strain evidence="8 9">IT104</strain>
    </source>
</reference>
<keyword evidence="6" id="KW-0472">Membrane</keyword>
<keyword evidence="6" id="KW-0812">Transmembrane</keyword>
<evidence type="ECO:0000313" key="8">
    <source>
        <dbReference type="EMBL" id="RHZ86847.1"/>
    </source>
</evidence>
<dbReference type="EMBL" id="PQFF01000041">
    <property type="protein sequence ID" value="RHZ86847.1"/>
    <property type="molecule type" value="Genomic_DNA"/>
</dbReference>
<dbReference type="InterPro" id="IPR001245">
    <property type="entry name" value="Ser-Thr/Tyr_kinase_cat_dom"/>
</dbReference>
<dbReference type="InterPro" id="IPR051681">
    <property type="entry name" value="Ser/Thr_Kinases-Pseudokinases"/>
</dbReference>
<evidence type="ECO:0000256" key="1">
    <source>
        <dbReference type="ARBA" id="ARBA00022679"/>
    </source>
</evidence>
<proteinExistence type="predicted"/>
<keyword evidence="3" id="KW-0418">Kinase</keyword>
<dbReference type="GO" id="GO:0005524">
    <property type="term" value="F:ATP binding"/>
    <property type="evidence" value="ECO:0007669"/>
    <property type="project" value="UniProtKB-KW"/>
</dbReference>
<keyword evidence="1" id="KW-0808">Transferase</keyword>
<dbReference type="Pfam" id="PF07714">
    <property type="entry name" value="PK_Tyr_Ser-Thr"/>
    <property type="match status" value="1"/>
</dbReference>
<dbReference type="Gene3D" id="1.10.510.10">
    <property type="entry name" value="Transferase(Phosphotransferase) domain 1"/>
    <property type="match status" value="1"/>
</dbReference>
<dbReference type="InterPro" id="IPR008266">
    <property type="entry name" value="Tyr_kinase_AS"/>
</dbReference>
<accession>A0A397JGX5</accession>
<evidence type="ECO:0000256" key="3">
    <source>
        <dbReference type="ARBA" id="ARBA00022777"/>
    </source>
</evidence>
<dbReference type="Gene3D" id="1.20.930.20">
    <property type="entry name" value="Adaptor protein Cbl, N-terminal domain"/>
    <property type="match status" value="1"/>
</dbReference>
<feature type="transmembrane region" description="Helical" evidence="6">
    <location>
        <begin position="12"/>
        <end position="35"/>
    </location>
</feature>
<dbReference type="PROSITE" id="PS00109">
    <property type="entry name" value="PROTEIN_KINASE_TYR"/>
    <property type="match status" value="1"/>
</dbReference>
<dbReference type="GO" id="GO:0004674">
    <property type="term" value="F:protein serine/threonine kinase activity"/>
    <property type="evidence" value="ECO:0007669"/>
    <property type="project" value="TreeGrafter"/>
</dbReference>
<evidence type="ECO:0000256" key="5">
    <source>
        <dbReference type="SAM" id="Coils"/>
    </source>
</evidence>
<dbReference type="AlphaFoldDB" id="A0A397JGX5"/>
<dbReference type="SMART" id="SM00671">
    <property type="entry name" value="SEL1"/>
    <property type="match status" value="1"/>
</dbReference>
<keyword evidence="4" id="KW-0067">ATP-binding</keyword>
<dbReference type="InterPro" id="IPR011990">
    <property type="entry name" value="TPR-like_helical_dom_sf"/>
</dbReference>
<dbReference type="Proteomes" id="UP000266861">
    <property type="component" value="Unassembled WGS sequence"/>
</dbReference>
<keyword evidence="2" id="KW-0547">Nucleotide-binding</keyword>
<dbReference type="PROSITE" id="PS50011">
    <property type="entry name" value="PROTEIN_KINASE_DOM"/>
    <property type="match status" value="1"/>
</dbReference>
<dbReference type="Gene3D" id="1.25.40.10">
    <property type="entry name" value="Tetratricopeptide repeat domain"/>
    <property type="match status" value="1"/>
</dbReference>
<name>A0A397JGX5_9GLOM</name>
<dbReference type="GO" id="GO:0007166">
    <property type="term" value="P:cell surface receptor signaling pathway"/>
    <property type="evidence" value="ECO:0007669"/>
    <property type="project" value="InterPro"/>
</dbReference>
<evidence type="ECO:0000313" key="9">
    <source>
        <dbReference type="Proteomes" id="UP000266861"/>
    </source>
</evidence>
<feature type="domain" description="Protein kinase" evidence="7">
    <location>
        <begin position="191"/>
        <end position="442"/>
    </location>
</feature>
<dbReference type="STRING" id="1348612.A0A397JGX5"/>
<dbReference type="SUPFAM" id="SSF56112">
    <property type="entry name" value="Protein kinase-like (PK-like)"/>
    <property type="match status" value="1"/>
</dbReference>
<dbReference type="PANTHER" id="PTHR44329">
    <property type="entry name" value="SERINE/THREONINE-PROTEIN KINASE TNNI3K-RELATED"/>
    <property type="match status" value="1"/>
</dbReference>
<feature type="coiled-coil region" evidence="5">
    <location>
        <begin position="78"/>
        <end position="134"/>
    </location>
</feature>
<sequence>MTTRSILSSPVEVIITTGVIVGGIIPVVTSVIAAIDRIVSLIQKAMFNKALCAFIGERLDNARSILKDSTNKIDVKVLERYLKVLSEIEEDIKSISESNQKFKLWILTKKVVNAKEIEEKLILLYKKINAANDDLFFSVLKDMHQNVTKMKDEIPEQFRKLIRILTMKLDVDDLKMDDWQINNVILDNKKINELRNQPQVIRGKITKKKYLTQDVAQKLLDSCDINSCKIINMLKLLADCKNVIKFFGIYKLNGDQYLVTEWCEHGNLEEYLLRNPGLDWNVKVNIATGIANGLVFCHDRDILHHDIRSSNIMLDAYLCPKLSNFELSRREQDDTIPGLQLADAARYMAPEKIKDKRHPYTKECDIFSLGIVLWVIAMQEKPYASVKSFQKIGDFVKEGNRPEPVDENIPIKYRNIMKKAWDHNRNYRPVASIMYEKLSKCLEDDDVYPVKDEPIDLATDSDSDNIQLDEAKLYKKAVDYHRSRKREEAFHIFYELALAGHKESLYYLGYYYEHGYIVSQDNKEALKYYRESADKDCSLAVYQYAEACLKLAHEYMDKAAQLGQFKAGIKLAEYNIPQPCSRNKCDKLLRYLDADEVGLKKLNPKESKMYRERIERLRNEINKQTN</sequence>
<dbReference type="InterPro" id="IPR036537">
    <property type="entry name" value="Adaptor_Cbl_N_dom_sf"/>
</dbReference>
<keyword evidence="6" id="KW-1133">Transmembrane helix</keyword>
<protein>
    <recommendedName>
        <fullName evidence="7">Protein kinase domain-containing protein</fullName>
    </recommendedName>
</protein>
<keyword evidence="5" id="KW-0175">Coiled coil</keyword>
<dbReference type="InterPro" id="IPR006597">
    <property type="entry name" value="Sel1-like"/>
</dbReference>
<keyword evidence="9" id="KW-1185">Reference proteome</keyword>
<organism evidence="8 9">
    <name type="scientific">Diversispora epigaea</name>
    <dbReference type="NCBI Taxonomy" id="1348612"/>
    <lineage>
        <taxon>Eukaryota</taxon>
        <taxon>Fungi</taxon>
        <taxon>Fungi incertae sedis</taxon>
        <taxon>Mucoromycota</taxon>
        <taxon>Glomeromycotina</taxon>
        <taxon>Glomeromycetes</taxon>
        <taxon>Diversisporales</taxon>
        <taxon>Diversisporaceae</taxon>
        <taxon>Diversispora</taxon>
    </lineage>
</organism>
<dbReference type="SUPFAM" id="SSF81901">
    <property type="entry name" value="HCP-like"/>
    <property type="match status" value="1"/>
</dbReference>
<dbReference type="PANTHER" id="PTHR44329:SF288">
    <property type="entry name" value="MITOGEN-ACTIVATED PROTEIN KINASE KINASE KINASE 20"/>
    <property type="match status" value="1"/>
</dbReference>
<dbReference type="InterPro" id="IPR059179">
    <property type="entry name" value="MLKL-like_MCAfunc"/>
</dbReference>
<dbReference type="OrthoDB" id="2314769at2759"/>
<dbReference type="InterPro" id="IPR011009">
    <property type="entry name" value="Kinase-like_dom_sf"/>
</dbReference>
<dbReference type="InterPro" id="IPR000719">
    <property type="entry name" value="Prot_kinase_dom"/>
</dbReference>
<evidence type="ECO:0000256" key="6">
    <source>
        <dbReference type="SAM" id="Phobius"/>
    </source>
</evidence>
<evidence type="ECO:0000256" key="2">
    <source>
        <dbReference type="ARBA" id="ARBA00022741"/>
    </source>
</evidence>
<dbReference type="CDD" id="cd21037">
    <property type="entry name" value="MLKL_NTD"/>
    <property type="match status" value="1"/>
</dbReference>
<evidence type="ECO:0000256" key="4">
    <source>
        <dbReference type="ARBA" id="ARBA00022840"/>
    </source>
</evidence>
<comment type="caution">
    <text evidence="8">The sequence shown here is derived from an EMBL/GenBank/DDBJ whole genome shotgun (WGS) entry which is preliminary data.</text>
</comment>
<gene>
    <name evidence="8" type="ORF">Glove_43g74</name>
</gene>